<accession>A0A8J2EHW8</accession>
<dbReference type="Proteomes" id="UP000786811">
    <property type="component" value="Unassembled WGS sequence"/>
</dbReference>
<dbReference type="EMBL" id="CAJNRD030001114">
    <property type="protein sequence ID" value="CAG5073422.1"/>
    <property type="molecule type" value="Genomic_DNA"/>
</dbReference>
<name>A0A8J2EHW8_COTCN</name>
<organism evidence="1 2">
    <name type="scientific">Cotesia congregata</name>
    <name type="common">Parasitoid wasp</name>
    <name type="synonym">Apanteles congregatus</name>
    <dbReference type="NCBI Taxonomy" id="51543"/>
    <lineage>
        <taxon>Eukaryota</taxon>
        <taxon>Metazoa</taxon>
        <taxon>Ecdysozoa</taxon>
        <taxon>Arthropoda</taxon>
        <taxon>Hexapoda</taxon>
        <taxon>Insecta</taxon>
        <taxon>Pterygota</taxon>
        <taxon>Neoptera</taxon>
        <taxon>Endopterygota</taxon>
        <taxon>Hymenoptera</taxon>
        <taxon>Apocrita</taxon>
        <taxon>Ichneumonoidea</taxon>
        <taxon>Braconidae</taxon>
        <taxon>Microgastrinae</taxon>
        <taxon>Cotesia</taxon>
    </lineage>
</organism>
<evidence type="ECO:0000313" key="2">
    <source>
        <dbReference type="Proteomes" id="UP000786811"/>
    </source>
</evidence>
<comment type="caution">
    <text evidence="1">The sequence shown here is derived from an EMBL/GenBank/DDBJ whole genome shotgun (WGS) entry which is preliminary data.</text>
</comment>
<dbReference type="AlphaFoldDB" id="A0A8J2EHW8"/>
<proteinExistence type="predicted"/>
<keyword evidence="2" id="KW-1185">Reference proteome</keyword>
<reference evidence="1" key="1">
    <citation type="submission" date="2021-04" db="EMBL/GenBank/DDBJ databases">
        <authorList>
            <person name="Chebbi M.A.C M."/>
        </authorList>
    </citation>
    <scope>NUCLEOTIDE SEQUENCE</scope>
</reference>
<protein>
    <submittedName>
        <fullName evidence="1">Uncharacterized protein</fullName>
    </submittedName>
</protein>
<evidence type="ECO:0000313" key="1">
    <source>
        <dbReference type="EMBL" id="CAG5073422.1"/>
    </source>
</evidence>
<gene>
    <name evidence="1" type="ORF">HICCMSTLAB_LOCUS365</name>
</gene>
<sequence length="155" mass="17515">MSLITALQNLVNTIAVSFDVLKQGSVNINQCQRCNHTCLDTIKYFNTILQDPQTTVQVRRSIQAHIANLNWYAVQFLRLGVVVGGDPNPRRIKCQDLENAFTNNIKTGCIINLTHTDPSAFFEDSRGIVIEKVDTMLREVAGLKVSVEWFCKFKN</sequence>